<evidence type="ECO:0000256" key="6">
    <source>
        <dbReference type="ARBA" id="ARBA00012375"/>
    </source>
</evidence>
<feature type="signal peptide" evidence="18">
    <location>
        <begin position="1"/>
        <end position="35"/>
    </location>
</feature>
<evidence type="ECO:0000256" key="17">
    <source>
        <dbReference type="ARBA" id="ARBA00032892"/>
    </source>
</evidence>
<protein>
    <recommendedName>
        <fullName evidence="6">CDP-diacylglycerol diphosphatase</fullName>
        <ecNumber evidence="6">3.6.1.26</ecNumber>
    </recommendedName>
    <alternativeName>
        <fullName evidence="16">CDP-diacylglycerol phosphatidylhydrolase</fullName>
    </alternativeName>
    <alternativeName>
        <fullName evidence="17">CDP-diglyceride hydrolase</fullName>
    </alternativeName>
</protein>
<dbReference type="GO" id="GO:0046342">
    <property type="term" value="P:CDP-diacylglycerol catabolic process"/>
    <property type="evidence" value="ECO:0007669"/>
    <property type="project" value="UniProtKB-UniPathway"/>
</dbReference>
<dbReference type="Pfam" id="PF02611">
    <property type="entry name" value="CDH"/>
    <property type="match status" value="1"/>
</dbReference>
<dbReference type="EC" id="3.6.1.26" evidence="6"/>
<evidence type="ECO:0000256" key="11">
    <source>
        <dbReference type="ARBA" id="ARBA00022989"/>
    </source>
</evidence>
<keyword evidence="13" id="KW-0472">Membrane</keyword>
<evidence type="ECO:0000256" key="7">
    <source>
        <dbReference type="ARBA" id="ARBA00022475"/>
    </source>
</evidence>
<keyword evidence="7" id="KW-1003">Cell membrane</keyword>
<evidence type="ECO:0000313" key="20">
    <source>
        <dbReference type="Proteomes" id="UP000233786"/>
    </source>
</evidence>
<dbReference type="AlphaFoldDB" id="A0A2N3XZ24"/>
<dbReference type="GO" id="GO:0008715">
    <property type="term" value="F:CDP-diacylglycerol diphosphatase activity"/>
    <property type="evidence" value="ECO:0007669"/>
    <property type="project" value="UniProtKB-EC"/>
</dbReference>
<reference evidence="19" key="1">
    <citation type="submission" date="2017-12" db="EMBL/GenBank/DDBJ databases">
        <title>Sequencing the genomes of 1000 Actinobacteria strains.</title>
        <authorList>
            <person name="Klenk H.-P."/>
        </authorList>
    </citation>
    <scope>NUCLEOTIDE SEQUENCE [LARGE SCALE GENOMIC DNA]</scope>
    <source>
        <strain evidence="19">DSM 44228</strain>
    </source>
</reference>
<dbReference type="PROSITE" id="PS51318">
    <property type="entry name" value="TAT"/>
    <property type="match status" value="1"/>
</dbReference>
<keyword evidence="12" id="KW-0443">Lipid metabolism</keyword>
<keyword evidence="9" id="KW-0812">Transmembrane</keyword>
<keyword evidence="10" id="KW-0378">Hydrolase</keyword>
<evidence type="ECO:0000313" key="19">
    <source>
        <dbReference type="EMBL" id="PKW15870.1"/>
    </source>
</evidence>
<evidence type="ECO:0000256" key="12">
    <source>
        <dbReference type="ARBA" id="ARBA00023098"/>
    </source>
</evidence>
<comment type="catalytic activity">
    <reaction evidence="1">
        <text>a CDP-1,2-diacyl-sn-glycerol + H2O = a 1,2-diacyl-sn-glycero-3-phosphate + CMP + 2 H(+)</text>
        <dbReference type="Rhea" id="RHEA:15221"/>
        <dbReference type="ChEBI" id="CHEBI:15377"/>
        <dbReference type="ChEBI" id="CHEBI:15378"/>
        <dbReference type="ChEBI" id="CHEBI:58332"/>
        <dbReference type="ChEBI" id="CHEBI:58608"/>
        <dbReference type="ChEBI" id="CHEBI:60377"/>
        <dbReference type="EC" id="3.6.1.26"/>
    </reaction>
</comment>
<dbReference type="SUPFAM" id="SSF54197">
    <property type="entry name" value="HIT-like"/>
    <property type="match status" value="1"/>
</dbReference>
<keyword evidence="15" id="KW-1208">Phospholipid metabolism</keyword>
<evidence type="ECO:0000256" key="16">
    <source>
        <dbReference type="ARBA" id="ARBA00032888"/>
    </source>
</evidence>
<evidence type="ECO:0000256" key="4">
    <source>
        <dbReference type="ARBA" id="ARBA00005189"/>
    </source>
</evidence>
<keyword evidence="8" id="KW-0444">Lipid biosynthesis</keyword>
<dbReference type="UniPathway" id="UPA00609">
    <property type="reaction ID" value="UER00664"/>
</dbReference>
<comment type="pathway">
    <text evidence="4">Lipid metabolism.</text>
</comment>
<dbReference type="InterPro" id="IPR006311">
    <property type="entry name" value="TAT_signal"/>
</dbReference>
<gene>
    <name evidence="19" type="ORF">A8926_3649</name>
</gene>
<keyword evidence="11" id="KW-1133">Transmembrane helix</keyword>
<name>A0A2N3XZ24_SACSN</name>
<feature type="chain" id="PRO_5014678445" description="CDP-diacylglycerol diphosphatase" evidence="18">
    <location>
        <begin position="36"/>
        <end position="282"/>
    </location>
</feature>
<dbReference type="STRING" id="994479.GCA_000194155_03571"/>
<evidence type="ECO:0000256" key="8">
    <source>
        <dbReference type="ARBA" id="ARBA00022516"/>
    </source>
</evidence>
<accession>A0A2N3XZ24</accession>
<evidence type="ECO:0000256" key="5">
    <source>
        <dbReference type="ARBA" id="ARBA00006435"/>
    </source>
</evidence>
<keyword evidence="14" id="KW-0594">Phospholipid biosynthesis</keyword>
<keyword evidence="20" id="KW-1185">Reference proteome</keyword>
<evidence type="ECO:0000256" key="10">
    <source>
        <dbReference type="ARBA" id="ARBA00022801"/>
    </source>
</evidence>
<evidence type="ECO:0000256" key="2">
    <source>
        <dbReference type="ARBA" id="ARBA00004162"/>
    </source>
</evidence>
<comment type="pathway">
    <text evidence="3">Phospholipid metabolism; CDP-diacylglycerol degradation; phosphatidate from CDP-diacylglycerol: step 1/1.</text>
</comment>
<evidence type="ECO:0000256" key="15">
    <source>
        <dbReference type="ARBA" id="ARBA00023264"/>
    </source>
</evidence>
<dbReference type="GO" id="GO:0008654">
    <property type="term" value="P:phospholipid biosynthetic process"/>
    <property type="evidence" value="ECO:0007669"/>
    <property type="project" value="UniProtKB-KW"/>
</dbReference>
<evidence type="ECO:0000256" key="9">
    <source>
        <dbReference type="ARBA" id="ARBA00022692"/>
    </source>
</evidence>
<dbReference type="Pfam" id="PF10518">
    <property type="entry name" value="TAT_signal"/>
    <property type="match status" value="1"/>
</dbReference>
<dbReference type="Gene3D" id="3.30.428.30">
    <property type="entry name" value="HIT family - CDH-like"/>
    <property type="match status" value="1"/>
</dbReference>
<evidence type="ECO:0000256" key="18">
    <source>
        <dbReference type="SAM" id="SignalP"/>
    </source>
</evidence>
<sequence length="282" mass="30060">MSANENAGNSARRQFLKLSGAAGAAAVLVGSAAAAATNLPAAAQTDPCGADSDTGIKLWDHAKACGEAQRDPTHHPMPSYCKGTNADDVVLDGADPPGTHNFLLVPTSRVKGIECQKIRFGRNYWQDAWDQAQPTGATPVTYTGGQIGLGVNAAHDTSGKRVRDQDQLHIHLAGISTKVLDQLNKAGIKNDVNGWAASRVKVEFKGDTRYYRALHVANLNQNLFALMFDNVARPTREDMAVQMMIVTQSPHGFYVLTSNSDMTGAQHGIGGTSSCNRLLVYG</sequence>
<evidence type="ECO:0000256" key="3">
    <source>
        <dbReference type="ARBA" id="ARBA00004927"/>
    </source>
</evidence>
<organism evidence="19 20">
    <name type="scientific">Saccharopolyspora spinosa</name>
    <dbReference type="NCBI Taxonomy" id="60894"/>
    <lineage>
        <taxon>Bacteria</taxon>
        <taxon>Bacillati</taxon>
        <taxon>Actinomycetota</taxon>
        <taxon>Actinomycetes</taxon>
        <taxon>Pseudonocardiales</taxon>
        <taxon>Pseudonocardiaceae</taxon>
        <taxon>Saccharopolyspora</taxon>
    </lineage>
</organism>
<comment type="similarity">
    <text evidence="5">Belongs to the Cdh family.</text>
</comment>
<evidence type="ECO:0000256" key="1">
    <source>
        <dbReference type="ARBA" id="ARBA00001007"/>
    </source>
</evidence>
<comment type="subcellular location">
    <subcellularLocation>
        <location evidence="2">Cell membrane</location>
        <topology evidence="2">Single-pass membrane protein</topology>
    </subcellularLocation>
</comment>
<keyword evidence="18" id="KW-0732">Signal</keyword>
<evidence type="ECO:0000256" key="13">
    <source>
        <dbReference type="ARBA" id="ARBA00023136"/>
    </source>
</evidence>
<dbReference type="GO" id="GO:0005886">
    <property type="term" value="C:plasma membrane"/>
    <property type="evidence" value="ECO:0007669"/>
    <property type="project" value="UniProtKB-SubCell"/>
</dbReference>
<dbReference type="Proteomes" id="UP000233786">
    <property type="component" value="Unassembled WGS sequence"/>
</dbReference>
<dbReference type="RefSeq" id="WP_010696735.1">
    <property type="nucleotide sequence ID" value="NZ_CP061007.1"/>
</dbReference>
<comment type="caution">
    <text evidence="19">The sequence shown here is derived from an EMBL/GenBank/DDBJ whole genome shotgun (WGS) entry which is preliminary data.</text>
</comment>
<dbReference type="InterPro" id="IPR003763">
    <property type="entry name" value="CDP-diacylglyc_Pase"/>
</dbReference>
<dbReference type="InterPro" id="IPR019546">
    <property type="entry name" value="TAT_signal_bac_arc"/>
</dbReference>
<dbReference type="InterPro" id="IPR036265">
    <property type="entry name" value="HIT-like_sf"/>
</dbReference>
<proteinExistence type="inferred from homology"/>
<evidence type="ECO:0000256" key="14">
    <source>
        <dbReference type="ARBA" id="ARBA00023209"/>
    </source>
</evidence>
<dbReference type="EMBL" id="PJNB01000001">
    <property type="protein sequence ID" value="PKW15870.1"/>
    <property type="molecule type" value="Genomic_DNA"/>
</dbReference>